<evidence type="ECO:0000313" key="1">
    <source>
        <dbReference type="EMBL" id="GBP85713.1"/>
    </source>
</evidence>
<keyword evidence="2" id="KW-1185">Reference proteome</keyword>
<dbReference type="AlphaFoldDB" id="A0A4C1ZEY0"/>
<protein>
    <submittedName>
        <fullName evidence="1">Uncharacterized protein</fullName>
    </submittedName>
</protein>
<name>A0A4C1ZEY0_EUMVA</name>
<comment type="caution">
    <text evidence="1">The sequence shown here is derived from an EMBL/GenBank/DDBJ whole genome shotgun (WGS) entry which is preliminary data.</text>
</comment>
<gene>
    <name evidence="1" type="ORF">EVAR_58756_1</name>
</gene>
<evidence type="ECO:0000313" key="2">
    <source>
        <dbReference type="Proteomes" id="UP000299102"/>
    </source>
</evidence>
<dbReference type="EMBL" id="BGZK01001754">
    <property type="protein sequence ID" value="GBP85713.1"/>
    <property type="molecule type" value="Genomic_DNA"/>
</dbReference>
<organism evidence="1 2">
    <name type="scientific">Eumeta variegata</name>
    <name type="common">Bagworm moth</name>
    <name type="synonym">Eumeta japonica</name>
    <dbReference type="NCBI Taxonomy" id="151549"/>
    <lineage>
        <taxon>Eukaryota</taxon>
        <taxon>Metazoa</taxon>
        <taxon>Ecdysozoa</taxon>
        <taxon>Arthropoda</taxon>
        <taxon>Hexapoda</taxon>
        <taxon>Insecta</taxon>
        <taxon>Pterygota</taxon>
        <taxon>Neoptera</taxon>
        <taxon>Endopterygota</taxon>
        <taxon>Lepidoptera</taxon>
        <taxon>Glossata</taxon>
        <taxon>Ditrysia</taxon>
        <taxon>Tineoidea</taxon>
        <taxon>Psychidae</taxon>
        <taxon>Oiketicinae</taxon>
        <taxon>Eumeta</taxon>
    </lineage>
</organism>
<reference evidence="1 2" key="1">
    <citation type="journal article" date="2019" name="Commun. Biol.">
        <title>The bagworm genome reveals a unique fibroin gene that provides high tensile strength.</title>
        <authorList>
            <person name="Kono N."/>
            <person name="Nakamura H."/>
            <person name="Ohtoshi R."/>
            <person name="Tomita M."/>
            <person name="Numata K."/>
            <person name="Arakawa K."/>
        </authorList>
    </citation>
    <scope>NUCLEOTIDE SEQUENCE [LARGE SCALE GENOMIC DNA]</scope>
</reference>
<dbReference type="Proteomes" id="UP000299102">
    <property type="component" value="Unassembled WGS sequence"/>
</dbReference>
<accession>A0A4C1ZEY0</accession>
<proteinExistence type="predicted"/>
<sequence length="104" mass="12082">MLQIKIDNGGKYRTHVGERSGAISRDAADHRPRTGNCAMPLLLRHFLVRAFEVPVRYDHDQITMRYCHVEVYVLHRGPSMTPWTRVYVCDDPSRANETNERETV</sequence>